<name>A0A0C4EHL1_PUCT1</name>
<evidence type="ECO:0000313" key="5">
    <source>
        <dbReference type="EnsemblFungi" id="PTTG_00227-t43_1-p1"/>
    </source>
</evidence>
<evidence type="ECO:0000256" key="1">
    <source>
        <dbReference type="ARBA" id="ARBA00007920"/>
    </source>
</evidence>
<sequence length="514" mass="56936">MFIGSLSRRRRPRLPAPDPARRAPSFHSRPALKSSAPEPKAGTKLQSLLNLGHILYDPIRIPRHPIVLCHGLYGFAVRGPSSFPRFQIHYWGKLLEILRSRLGARVIIGKVPPTGTIEERATHLDTLLQAESGPKHPQYNFIAHSMGGLDARYLITHLQPQTYTPISLTTICTPHRGSPFMDWCRANIGVGLSASEDSRKPIPFSLKEPLLRPTPEQLGYLPNNLLKVLLLNLLDSPAYSNLSTDYLEKQFNPRTPDRADVKYFSIAAKTAKSGLSLIHPLWLPGLLMDRLGAPEQGGHDGLVTVDSARWGEFLGVLEGTDHWEIRGSSAFGSEIHEPADDLLNQHAKSNWLELNRYIGSWLSSNSPKQPSSHHDHPSHQSTSSKSSSNQSDLHRITDQQSLSTRLLADWIAKKLPLNLYPSQNTSTTPATSSSSSSSSSSTATSASHSSSPSHFLSSHSKSKYPFKNPTRTVHPQFPLDDLDVNLNNSNQTSKGFDLEKFYLAVCRNLYDNGL</sequence>
<evidence type="ECO:0000259" key="3">
    <source>
        <dbReference type="Pfam" id="PF05057"/>
    </source>
</evidence>
<dbReference type="Pfam" id="PF05057">
    <property type="entry name" value="DUF676"/>
    <property type="match status" value="1"/>
</dbReference>
<dbReference type="EnsemblFungi" id="PTTG_00227-t43_1">
    <property type="protein sequence ID" value="PTTG_00227-t43_1-p1"/>
    <property type="gene ID" value="PTTG_00227"/>
</dbReference>
<evidence type="ECO:0000256" key="2">
    <source>
        <dbReference type="SAM" id="MobiDB-lite"/>
    </source>
</evidence>
<feature type="region of interest" description="Disordered" evidence="2">
    <location>
        <begin position="364"/>
        <end position="395"/>
    </location>
</feature>
<dbReference type="InterPro" id="IPR029058">
    <property type="entry name" value="AB_hydrolase_fold"/>
</dbReference>
<feature type="compositionally biased region" description="Low complexity" evidence="2">
    <location>
        <begin position="421"/>
        <end position="459"/>
    </location>
</feature>
<feature type="region of interest" description="Disordered" evidence="2">
    <location>
        <begin position="1"/>
        <end position="40"/>
    </location>
</feature>
<keyword evidence="6" id="KW-1185">Reference proteome</keyword>
<dbReference type="Proteomes" id="UP000005240">
    <property type="component" value="Unassembled WGS sequence"/>
</dbReference>
<dbReference type="OMA" id="NQHAKSN"/>
<dbReference type="SUPFAM" id="SSF53474">
    <property type="entry name" value="alpha/beta-Hydrolases"/>
    <property type="match status" value="1"/>
</dbReference>
<comment type="similarity">
    <text evidence="1">Belongs to the putative lipase ROG1 family.</text>
</comment>
<proteinExistence type="inferred from homology"/>
<accession>A0A0C4EHL1</accession>
<reference evidence="5 6" key="3">
    <citation type="journal article" date="2017" name="G3 (Bethesda)">
        <title>Comparative analysis highlights variable genome content of wheat rusts and divergence of the mating loci.</title>
        <authorList>
            <person name="Cuomo C.A."/>
            <person name="Bakkeren G."/>
            <person name="Khalil H.B."/>
            <person name="Panwar V."/>
            <person name="Joly D."/>
            <person name="Linning R."/>
            <person name="Sakthikumar S."/>
            <person name="Song X."/>
            <person name="Adiconis X."/>
            <person name="Fan L."/>
            <person name="Goldberg J.M."/>
            <person name="Levin J.Z."/>
            <person name="Young S."/>
            <person name="Zeng Q."/>
            <person name="Anikster Y."/>
            <person name="Bruce M."/>
            <person name="Wang M."/>
            <person name="Yin C."/>
            <person name="McCallum B."/>
            <person name="Szabo L.J."/>
            <person name="Hulbert S."/>
            <person name="Chen X."/>
            <person name="Fellers J.P."/>
        </authorList>
    </citation>
    <scope>NUCLEOTIDE SEQUENCE</scope>
    <source>
        <strain evidence="6">Isolate 1-1 / race 1 (BBBD)</strain>
        <strain evidence="5">isolate 1-1 / race 1 (BBBD)</strain>
    </source>
</reference>
<reference evidence="5" key="4">
    <citation type="submission" date="2025-05" db="UniProtKB">
        <authorList>
            <consortium name="EnsemblFungi"/>
        </authorList>
    </citation>
    <scope>IDENTIFICATION</scope>
    <source>
        <strain evidence="5">isolate 1-1 / race 1 (BBBD)</strain>
    </source>
</reference>
<dbReference type="PANTHER" id="PTHR11440">
    <property type="entry name" value="LECITHIN-CHOLESTEROL ACYLTRANSFERASE-RELATED"/>
    <property type="match status" value="1"/>
</dbReference>
<reference evidence="4" key="2">
    <citation type="submission" date="2016-05" db="EMBL/GenBank/DDBJ databases">
        <title>Comparative analysis highlights variable genome content of wheat rusts and divergence of the mating loci.</title>
        <authorList>
            <person name="Cuomo C.A."/>
            <person name="Bakkeren G."/>
            <person name="Szabo L."/>
            <person name="Khalil H."/>
            <person name="Joly D."/>
            <person name="Goldberg J."/>
            <person name="Young S."/>
            <person name="Zeng Q."/>
            <person name="Fellers J."/>
        </authorList>
    </citation>
    <scope>NUCLEOTIDE SEQUENCE [LARGE SCALE GENOMIC DNA]</scope>
    <source>
        <strain evidence="4">1-1 BBBD Race 1</strain>
    </source>
</reference>
<protein>
    <recommendedName>
        <fullName evidence="3">DUF676 domain-containing protein</fullName>
    </recommendedName>
</protein>
<organism evidence="4">
    <name type="scientific">Puccinia triticina (isolate 1-1 / race 1 (BBBD))</name>
    <name type="common">Brown leaf rust fungus</name>
    <dbReference type="NCBI Taxonomy" id="630390"/>
    <lineage>
        <taxon>Eukaryota</taxon>
        <taxon>Fungi</taxon>
        <taxon>Dikarya</taxon>
        <taxon>Basidiomycota</taxon>
        <taxon>Pucciniomycotina</taxon>
        <taxon>Pucciniomycetes</taxon>
        <taxon>Pucciniales</taxon>
        <taxon>Pucciniaceae</taxon>
        <taxon>Puccinia</taxon>
    </lineage>
</organism>
<dbReference type="VEuPathDB" id="FungiDB:PTTG_00227"/>
<feature type="compositionally biased region" description="Low complexity" evidence="2">
    <location>
        <begin position="379"/>
        <end position="391"/>
    </location>
</feature>
<gene>
    <name evidence="4" type="ORF">PTTG_00227</name>
</gene>
<dbReference type="STRING" id="630390.A0A0C4EHL1"/>
<dbReference type="AlphaFoldDB" id="A0A0C4EHL1"/>
<dbReference type="InterPro" id="IPR007751">
    <property type="entry name" value="DUF676_lipase-like"/>
</dbReference>
<dbReference type="OrthoDB" id="5592486at2759"/>
<evidence type="ECO:0000313" key="6">
    <source>
        <dbReference type="Proteomes" id="UP000005240"/>
    </source>
</evidence>
<feature type="region of interest" description="Disordered" evidence="2">
    <location>
        <begin position="421"/>
        <end position="472"/>
    </location>
</feature>
<evidence type="ECO:0000313" key="4">
    <source>
        <dbReference type="EMBL" id="OAV98024.1"/>
    </source>
</evidence>
<feature type="domain" description="DUF676" evidence="3">
    <location>
        <begin position="140"/>
        <end position="190"/>
    </location>
</feature>
<reference evidence="4" key="1">
    <citation type="submission" date="2009-11" db="EMBL/GenBank/DDBJ databases">
        <authorList>
            <consortium name="The Broad Institute Genome Sequencing Platform"/>
            <person name="Ward D."/>
            <person name="Feldgarden M."/>
            <person name="Earl A."/>
            <person name="Young S.K."/>
            <person name="Zeng Q."/>
            <person name="Koehrsen M."/>
            <person name="Alvarado L."/>
            <person name="Berlin A."/>
            <person name="Bochicchio J."/>
            <person name="Borenstein D."/>
            <person name="Chapman S.B."/>
            <person name="Chen Z."/>
            <person name="Engels R."/>
            <person name="Freedman E."/>
            <person name="Gellesch M."/>
            <person name="Goldberg J."/>
            <person name="Griggs A."/>
            <person name="Gujja S."/>
            <person name="Heilman E."/>
            <person name="Heiman D."/>
            <person name="Hepburn T."/>
            <person name="Howarth C."/>
            <person name="Jen D."/>
            <person name="Larson L."/>
            <person name="Lewis B."/>
            <person name="Mehta T."/>
            <person name="Park D."/>
            <person name="Pearson M."/>
            <person name="Roberts A."/>
            <person name="Saif S."/>
            <person name="Shea T."/>
            <person name="Shenoy N."/>
            <person name="Sisk P."/>
            <person name="Stolte C."/>
            <person name="Sykes S."/>
            <person name="Thomson T."/>
            <person name="Walk T."/>
            <person name="White J."/>
            <person name="Yandava C."/>
            <person name="Izard J."/>
            <person name="Baranova O.V."/>
            <person name="Blanton J.M."/>
            <person name="Tanner A.C."/>
            <person name="Dewhirst F.E."/>
            <person name="Haas B."/>
            <person name="Nusbaum C."/>
            <person name="Birren B."/>
        </authorList>
    </citation>
    <scope>NUCLEOTIDE SEQUENCE [LARGE SCALE GENOMIC DNA]</scope>
    <source>
        <strain evidence="4">1-1 BBBD Race 1</strain>
    </source>
</reference>
<dbReference type="EMBL" id="ADAS02000009">
    <property type="protein sequence ID" value="OAV98024.1"/>
    <property type="molecule type" value="Genomic_DNA"/>
</dbReference>
<dbReference type="Gene3D" id="3.40.50.1820">
    <property type="entry name" value="alpha/beta hydrolase"/>
    <property type="match status" value="1"/>
</dbReference>